<dbReference type="SUPFAM" id="SSF54593">
    <property type="entry name" value="Glyoxalase/Bleomycin resistance protein/Dihydroxybiphenyl dioxygenase"/>
    <property type="match status" value="1"/>
</dbReference>
<dbReference type="InterPro" id="IPR037523">
    <property type="entry name" value="VOC_core"/>
</dbReference>
<organism evidence="2 3">
    <name type="scientific">Marinomonas communis</name>
    <dbReference type="NCBI Taxonomy" id="28254"/>
    <lineage>
        <taxon>Bacteria</taxon>
        <taxon>Pseudomonadati</taxon>
        <taxon>Pseudomonadota</taxon>
        <taxon>Gammaproteobacteria</taxon>
        <taxon>Oceanospirillales</taxon>
        <taxon>Oceanospirillaceae</taxon>
        <taxon>Marinomonas</taxon>
    </lineage>
</organism>
<dbReference type="PROSITE" id="PS51819">
    <property type="entry name" value="VOC"/>
    <property type="match status" value="1"/>
</dbReference>
<dbReference type="InterPro" id="IPR004360">
    <property type="entry name" value="Glyas_Fos-R_dOase_dom"/>
</dbReference>
<dbReference type="Pfam" id="PF00903">
    <property type="entry name" value="Glyoxalase"/>
    <property type="match status" value="1"/>
</dbReference>
<accession>A0A4R6XC96</accession>
<dbReference type="Proteomes" id="UP000295729">
    <property type="component" value="Unassembled WGS sequence"/>
</dbReference>
<feature type="domain" description="VOC" evidence="1">
    <location>
        <begin position="4"/>
        <end position="116"/>
    </location>
</feature>
<protein>
    <recommendedName>
        <fullName evidence="1">VOC domain-containing protein</fullName>
    </recommendedName>
</protein>
<comment type="caution">
    <text evidence="2">The sequence shown here is derived from an EMBL/GenBank/DDBJ whole genome shotgun (WGS) entry which is preliminary data.</text>
</comment>
<evidence type="ECO:0000259" key="1">
    <source>
        <dbReference type="PROSITE" id="PS51819"/>
    </source>
</evidence>
<keyword evidence="3" id="KW-1185">Reference proteome</keyword>
<name>A0A4R6XC96_9GAMM</name>
<dbReference type="Gene3D" id="3.10.180.10">
    <property type="entry name" value="2,3-Dihydroxybiphenyl 1,2-Dioxygenase, domain 1"/>
    <property type="match status" value="1"/>
</dbReference>
<proteinExistence type="predicted"/>
<dbReference type="EMBL" id="SNZA01000001">
    <property type="protein sequence ID" value="TDR15759.1"/>
    <property type="molecule type" value="Genomic_DNA"/>
</dbReference>
<dbReference type="AlphaFoldDB" id="A0A4R6XC96"/>
<evidence type="ECO:0000313" key="3">
    <source>
        <dbReference type="Proteomes" id="UP000295729"/>
    </source>
</evidence>
<evidence type="ECO:0000313" key="2">
    <source>
        <dbReference type="EMBL" id="TDR15759.1"/>
    </source>
</evidence>
<gene>
    <name evidence="2" type="ORF">C8D85_1133</name>
</gene>
<reference evidence="2 3" key="1">
    <citation type="submission" date="2019-03" db="EMBL/GenBank/DDBJ databases">
        <title>Genomic Encyclopedia of Type Strains, Phase IV (KMG-IV): sequencing the most valuable type-strain genomes for metagenomic binning, comparative biology and taxonomic classification.</title>
        <authorList>
            <person name="Goeker M."/>
        </authorList>
    </citation>
    <scope>NUCLEOTIDE SEQUENCE [LARGE SCALE GENOMIC DNA]</scope>
    <source>
        <strain evidence="2 3">DSM 5604</strain>
    </source>
</reference>
<dbReference type="RefSeq" id="WP_162847544.1">
    <property type="nucleotide sequence ID" value="NZ_SNZA01000001.1"/>
</dbReference>
<sequence>MIKRFDGMVLTVSDVVRSQAFYKTVFNMEPITEGSCKGVRFEEQTIWLQSIGEELRHHALEGASHIVLLTILPPETLSEHFQSLQVELLEPPKDQGTFVMFLMHDLDRNLIAVKSLKQDD</sequence>
<dbReference type="InterPro" id="IPR029068">
    <property type="entry name" value="Glyas_Bleomycin-R_OHBP_Dase"/>
</dbReference>